<reference evidence="2 3" key="1">
    <citation type="submission" date="2023-11" db="EMBL/GenBank/DDBJ databases">
        <title>Dfirmibasis_genome.</title>
        <authorList>
            <person name="Edelbroek B."/>
            <person name="Kjellin J."/>
            <person name="Jerlstrom-Hultqvist J."/>
            <person name="Soderbom F."/>
        </authorList>
    </citation>
    <scope>NUCLEOTIDE SEQUENCE [LARGE SCALE GENOMIC DNA]</scope>
    <source>
        <strain evidence="2 3">TNS-C-14</strain>
    </source>
</reference>
<feature type="compositionally biased region" description="Acidic residues" evidence="1">
    <location>
        <begin position="11"/>
        <end position="23"/>
    </location>
</feature>
<evidence type="ECO:0000313" key="2">
    <source>
        <dbReference type="EMBL" id="KAK5581568.1"/>
    </source>
</evidence>
<feature type="compositionally biased region" description="Basic and acidic residues" evidence="1">
    <location>
        <begin position="1"/>
        <end position="10"/>
    </location>
</feature>
<accession>A0AAN7UGZ9</accession>
<proteinExistence type="predicted"/>
<dbReference type="EMBL" id="JAVFKY010000002">
    <property type="protein sequence ID" value="KAK5581568.1"/>
    <property type="molecule type" value="Genomic_DNA"/>
</dbReference>
<name>A0AAN7UGZ9_9MYCE</name>
<sequence length="220" mass="25222">MEHQSNRETNEFEGQELNDNDELNFEKYDKHSVKPTKEQQEQDSLIFNQTIKSLGSISTSTTTATAIKTTSSTTTIITSTTPETTTTNQPKSDITYNDDNTMTREINSAISITTINKTKEPLDDISDDDDEYIKNKKKEIENIKPHFSSDDEMIKFNIGDLKLFIEKLEQSNIDLALEYQDDPDPIYLESIKENIDVIDKKKKVLEELENLLIKNEGLFL</sequence>
<gene>
    <name evidence="2" type="ORF">RB653_001604</name>
</gene>
<feature type="compositionally biased region" description="Basic and acidic residues" evidence="1">
    <location>
        <begin position="24"/>
        <end position="40"/>
    </location>
</feature>
<evidence type="ECO:0000313" key="3">
    <source>
        <dbReference type="Proteomes" id="UP001344447"/>
    </source>
</evidence>
<evidence type="ECO:0000256" key="1">
    <source>
        <dbReference type="SAM" id="MobiDB-lite"/>
    </source>
</evidence>
<feature type="region of interest" description="Disordered" evidence="1">
    <location>
        <begin position="1"/>
        <end position="41"/>
    </location>
</feature>
<comment type="caution">
    <text evidence="2">The sequence shown here is derived from an EMBL/GenBank/DDBJ whole genome shotgun (WGS) entry which is preliminary data.</text>
</comment>
<protein>
    <submittedName>
        <fullName evidence="2">Uncharacterized protein</fullName>
    </submittedName>
</protein>
<dbReference type="Proteomes" id="UP001344447">
    <property type="component" value="Unassembled WGS sequence"/>
</dbReference>
<keyword evidence="3" id="KW-1185">Reference proteome</keyword>
<feature type="compositionally biased region" description="Polar residues" evidence="1">
    <location>
        <begin position="88"/>
        <end position="99"/>
    </location>
</feature>
<dbReference type="AlphaFoldDB" id="A0AAN7UGZ9"/>
<organism evidence="2 3">
    <name type="scientific">Dictyostelium firmibasis</name>
    <dbReference type="NCBI Taxonomy" id="79012"/>
    <lineage>
        <taxon>Eukaryota</taxon>
        <taxon>Amoebozoa</taxon>
        <taxon>Evosea</taxon>
        <taxon>Eumycetozoa</taxon>
        <taxon>Dictyostelia</taxon>
        <taxon>Dictyosteliales</taxon>
        <taxon>Dictyosteliaceae</taxon>
        <taxon>Dictyostelium</taxon>
    </lineage>
</organism>
<feature type="region of interest" description="Disordered" evidence="1">
    <location>
        <begin position="80"/>
        <end position="99"/>
    </location>
</feature>